<dbReference type="Proteomes" id="UP000009161">
    <property type="component" value="Segment"/>
</dbReference>
<evidence type="ECO:0000313" key="2">
    <source>
        <dbReference type="Proteomes" id="UP000009161"/>
    </source>
</evidence>
<dbReference type="RefSeq" id="YP_003331423.1">
    <property type="nucleotide sequence ID" value="NC_013585.1"/>
</dbReference>
<keyword evidence="2" id="KW-1185">Reference proteome</keyword>
<dbReference type="GeneID" id="8676781"/>
<evidence type="ECO:0000313" key="1">
    <source>
        <dbReference type="EMBL" id="ACZ35803.1"/>
    </source>
</evidence>
<protein>
    <submittedName>
        <fullName evidence="1">Uncharacterized protein</fullName>
    </submittedName>
</protein>
<name>D1GFA2_9VIRU</name>
<proteinExistence type="predicted"/>
<organism evidence="1 2">
    <name type="scientific">Betafusellovirus yellowstonense</name>
    <dbReference type="NCBI Taxonomy" id="693629"/>
    <lineage>
        <taxon>Viruses</taxon>
        <taxon>Viruses incertae sedis</taxon>
        <taxon>Fuselloviridae</taxon>
        <taxon>Betafusellovirus</taxon>
    </lineage>
</organism>
<dbReference type="InterPro" id="IPR020507">
    <property type="entry name" value="DUF5517"/>
</dbReference>
<sequence>MEVPEEKFKEKIVNQNSIFFVITNSKDSMTNYIHLTVEENGEKVINDKRFIDEGIEFETVIQKLELLYKLNADMISQEEIRKELYATIAKLLSFFM</sequence>
<reference evidence="1 2" key="1">
    <citation type="journal article" date="2009" name="Environ. Microbiol.">
        <title>Four newly isolated fuselloviruses from extreme geothermal environments reveal unusual morphologies and a possible interviral recombination mechanism.</title>
        <authorList>
            <person name="Redder P."/>
            <person name="Peng X."/>
            <person name="Brugger K."/>
            <person name="Shah S.A."/>
            <person name="Roesch F."/>
            <person name="Greve B."/>
            <person name="She Q."/>
            <person name="Schleper C."/>
            <person name="Forterre P."/>
            <person name="Garrett R.A."/>
            <person name="Prangishvili D."/>
        </authorList>
    </citation>
    <scope>NUCLEOTIDE SEQUENCE [LARGE SCALE GENOMIC DNA]</scope>
</reference>
<dbReference type="KEGG" id="vg:8676781"/>
<accession>D1GFA2</accession>
<dbReference type="EMBL" id="FJ870917">
    <property type="protein sequence ID" value="ACZ35803.1"/>
    <property type="molecule type" value="Genomic_DNA"/>
</dbReference>
<dbReference type="Pfam" id="PF17639">
    <property type="entry name" value="DUF5517"/>
    <property type="match status" value="1"/>
</dbReference>